<evidence type="ECO:0008006" key="9">
    <source>
        <dbReference type="Google" id="ProtNLM"/>
    </source>
</evidence>
<evidence type="ECO:0000256" key="6">
    <source>
        <dbReference type="SAM" id="Phobius"/>
    </source>
</evidence>
<keyword evidence="8" id="KW-1185">Reference proteome</keyword>
<dbReference type="GO" id="GO:0016020">
    <property type="term" value="C:membrane"/>
    <property type="evidence" value="ECO:0007669"/>
    <property type="project" value="UniProtKB-SubCell"/>
</dbReference>
<gene>
    <name evidence="7" type="ORF">FHL15_007876</name>
</gene>
<keyword evidence="2 6" id="KW-0812">Transmembrane</keyword>
<dbReference type="AlphaFoldDB" id="A0A553HTL5"/>
<evidence type="ECO:0000313" key="8">
    <source>
        <dbReference type="Proteomes" id="UP000319160"/>
    </source>
</evidence>
<reference evidence="8" key="1">
    <citation type="submission" date="2019-06" db="EMBL/GenBank/DDBJ databases">
        <title>Draft genome sequence of the griseofulvin-producing fungus Xylaria cubensis strain G536.</title>
        <authorList>
            <person name="Mead M.E."/>
            <person name="Raja H.A."/>
            <person name="Steenwyk J.L."/>
            <person name="Knowles S.L."/>
            <person name="Oberlies N.H."/>
            <person name="Rokas A."/>
        </authorList>
    </citation>
    <scope>NUCLEOTIDE SEQUENCE [LARGE SCALE GENOMIC DNA]</scope>
    <source>
        <strain evidence="8">G536</strain>
    </source>
</reference>
<accession>A0A553HTL5</accession>
<name>A0A553HTL5_9PEZI</name>
<dbReference type="PANTHER" id="PTHR35042">
    <property type="entry name" value="ANTHRONE OXYGENASE ENCC"/>
    <property type="match status" value="1"/>
</dbReference>
<keyword evidence="4 6" id="KW-0472">Membrane</keyword>
<feature type="transmembrane region" description="Helical" evidence="6">
    <location>
        <begin position="12"/>
        <end position="38"/>
    </location>
</feature>
<evidence type="ECO:0000256" key="4">
    <source>
        <dbReference type="ARBA" id="ARBA00023136"/>
    </source>
</evidence>
<evidence type="ECO:0000313" key="7">
    <source>
        <dbReference type="EMBL" id="TRX91271.1"/>
    </source>
</evidence>
<dbReference type="OrthoDB" id="3750842at2759"/>
<evidence type="ECO:0000256" key="5">
    <source>
        <dbReference type="ARBA" id="ARBA00034313"/>
    </source>
</evidence>
<sequence>MAILPEFVVGTTIAFSFILFGNAVTQSFMGVPVLLVDFPPPSSPEHAARARLLGRQWPVFWRVGNVFFRTISTLGIFGYGYTAWAASSLAAGGMRGDWRAYTFSAACHLTTVVHSAINMQPINEKLNALEDPKGGNVDSKLAESYARKWIKFNTVRLITPIIAGSVALTQALRR</sequence>
<keyword evidence="3 6" id="KW-1133">Transmembrane helix</keyword>
<dbReference type="PANTHER" id="PTHR35042:SF1">
    <property type="entry name" value="DUF1772-DOMAIN-CONTAINING PROTEIN"/>
    <property type="match status" value="1"/>
</dbReference>
<protein>
    <recommendedName>
        <fullName evidence="9">DUF1772 domain-containing protein</fullName>
    </recommendedName>
</protein>
<evidence type="ECO:0000256" key="3">
    <source>
        <dbReference type="ARBA" id="ARBA00022989"/>
    </source>
</evidence>
<proteinExistence type="inferred from homology"/>
<comment type="caution">
    <text evidence="7">The sequence shown here is derived from an EMBL/GenBank/DDBJ whole genome shotgun (WGS) entry which is preliminary data.</text>
</comment>
<organism evidence="7 8">
    <name type="scientific">Xylaria flabelliformis</name>
    <dbReference type="NCBI Taxonomy" id="2512241"/>
    <lineage>
        <taxon>Eukaryota</taxon>
        <taxon>Fungi</taxon>
        <taxon>Dikarya</taxon>
        <taxon>Ascomycota</taxon>
        <taxon>Pezizomycotina</taxon>
        <taxon>Sordariomycetes</taxon>
        <taxon>Xylariomycetidae</taxon>
        <taxon>Xylariales</taxon>
        <taxon>Xylariaceae</taxon>
        <taxon>Xylaria</taxon>
    </lineage>
</organism>
<dbReference type="InterPro" id="IPR013901">
    <property type="entry name" value="Anthrone_oxy"/>
</dbReference>
<dbReference type="Pfam" id="PF08592">
    <property type="entry name" value="Anthrone_oxy"/>
    <property type="match status" value="1"/>
</dbReference>
<dbReference type="Proteomes" id="UP000319160">
    <property type="component" value="Unassembled WGS sequence"/>
</dbReference>
<comment type="subcellular location">
    <subcellularLocation>
        <location evidence="1">Membrane</location>
        <topology evidence="1">Multi-pass membrane protein</topology>
    </subcellularLocation>
</comment>
<comment type="similarity">
    <text evidence="5">Belongs to the anthrone oxygenase family.</text>
</comment>
<dbReference type="EMBL" id="VFLP01000047">
    <property type="protein sequence ID" value="TRX91271.1"/>
    <property type="molecule type" value="Genomic_DNA"/>
</dbReference>
<dbReference type="STRING" id="2512241.A0A553HTL5"/>
<evidence type="ECO:0000256" key="2">
    <source>
        <dbReference type="ARBA" id="ARBA00022692"/>
    </source>
</evidence>
<evidence type="ECO:0000256" key="1">
    <source>
        <dbReference type="ARBA" id="ARBA00004141"/>
    </source>
</evidence>